<dbReference type="InterPro" id="IPR000836">
    <property type="entry name" value="PRTase_dom"/>
</dbReference>
<dbReference type="RefSeq" id="WP_180498887.1">
    <property type="nucleotide sequence ID" value="NZ_CAIJCS010000014.1"/>
</dbReference>
<reference evidence="7 8" key="1">
    <citation type="submission" date="2020-06" db="EMBL/GenBank/DDBJ databases">
        <authorList>
            <person name="Criscuolo A."/>
        </authorList>
    </citation>
    <scope>NUCLEOTIDE SEQUENCE [LARGE SCALE GENOMIC DNA]</scope>
    <source>
        <strain evidence="7">1804121828</strain>
    </source>
</reference>
<dbReference type="HAMAP" id="MF_01219">
    <property type="entry name" value="PyrR"/>
    <property type="match status" value="1"/>
</dbReference>
<dbReference type="GO" id="GO:0004845">
    <property type="term" value="F:uracil phosphoribosyltransferase activity"/>
    <property type="evidence" value="ECO:0007669"/>
    <property type="project" value="UniProtKB-UniRule"/>
</dbReference>
<feature type="domain" description="Phosphoribosyltransferase" evidence="6">
    <location>
        <begin position="4"/>
        <end position="144"/>
    </location>
</feature>
<dbReference type="InterPro" id="IPR023050">
    <property type="entry name" value="PyrR"/>
</dbReference>
<evidence type="ECO:0000256" key="5">
    <source>
        <dbReference type="HAMAP-Rule" id="MF_01219"/>
    </source>
</evidence>
<dbReference type="GO" id="GO:0003723">
    <property type="term" value="F:RNA binding"/>
    <property type="evidence" value="ECO:0007669"/>
    <property type="project" value="UniProtKB-UniRule"/>
</dbReference>
<dbReference type="Gene3D" id="3.40.50.2020">
    <property type="match status" value="1"/>
</dbReference>
<dbReference type="FunFam" id="3.40.50.2020:FF:000020">
    <property type="entry name" value="Bifunctional protein PyrR"/>
    <property type="match status" value="1"/>
</dbReference>
<comment type="caution">
    <text evidence="7">The sequence shown here is derived from an EMBL/GenBank/DDBJ whole genome shotgun (WGS) entry which is preliminary data.</text>
</comment>
<dbReference type="InterPro" id="IPR050137">
    <property type="entry name" value="PyrR_bifunctional"/>
</dbReference>
<dbReference type="PANTHER" id="PTHR11608:SF0">
    <property type="entry name" value="BIFUNCTIONAL PROTEIN PYRR"/>
    <property type="match status" value="1"/>
</dbReference>
<evidence type="ECO:0000313" key="8">
    <source>
        <dbReference type="Proteomes" id="UP000586454"/>
    </source>
</evidence>
<dbReference type="NCBIfam" id="NF003548">
    <property type="entry name" value="PRK05205.1-4"/>
    <property type="match status" value="1"/>
</dbReference>
<comment type="function">
    <text evidence="5">Regulates transcriptional attenuation of the pyrimidine nucleotide (pyr) operon by binding in a uridine-dependent manner to specific sites on pyr mRNA. This disrupts an antiterminator hairpin in the RNA and favors formation of a downstream transcription terminator, leading to a reduced expression of downstream genes.</text>
</comment>
<proteinExistence type="inferred from homology"/>
<name>A0A6V6Y0G6_9FIRM</name>
<evidence type="ECO:0000256" key="2">
    <source>
        <dbReference type="ARBA" id="ARBA00022472"/>
    </source>
</evidence>
<dbReference type="Proteomes" id="UP000586454">
    <property type="component" value="Unassembled WGS sequence"/>
</dbReference>
<comment type="similarity">
    <text evidence="1 5">Belongs to the purine/pyrimidine phosphoribosyltransferase family. PyrR subfamily.</text>
</comment>
<dbReference type="NCBIfam" id="NF003549">
    <property type="entry name" value="PRK05205.1-5"/>
    <property type="match status" value="1"/>
</dbReference>
<dbReference type="CDD" id="cd06223">
    <property type="entry name" value="PRTases_typeI"/>
    <property type="match status" value="1"/>
</dbReference>
<feature type="short sequence motif" description="PRPP-binding" evidence="5">
    <location>
        <begin position="92"/>
        <end position="104"/>
    </location>
</feature>
<keyword evidence="8" id="KW-1185">Reference proteome</keyword>
<keyword evidence="5" id="KW-0694">RNA-binding</keyword>
<keyword evidence="4 5" id="KW-0804">Transcription</keyword>
<dbReference type="PANTHER" id="PTHR11608">
    <property type="entry name" value="BIFUNCTIONAL PROTEIN PYRR"/>
    <property type="match status" value="1"/>
</dbReference>
<dbReference type="EC" id="2.4.2.9" evidence="5"/>
<keyword evidence="3 5" id="KW-0805">Transcription regulation</keyword>
<evidence type="ECO:0000259" key="6">
    <source>
        <dbReference type="Pfam" id="PF00156"/>
    </source>
</evidence>
<comment type="catalytic activity">
    <reaction evidence="5">
        <text>UMP + diphosphate = 5-phospho-alpha-D-ribose 1-diphosphate + uracil</text>
        <dbReference type="Rhea" id="RHEA:13017"/>
        <dbReference type="ChEBI" id="CHEBI:17568"/>
        <dbReference type="ChEBI" id="CHEBI:33019"/>
        <dbReference type="ChEBI" id="CHEBI:57865"/>
        <dbReference type="ChEBI" id="CHEBI:58017"/>
        <dbReference type="EC" id="2.4.2.9"/>
    </reaction>
</comment>
<evidence type="ECO:0000256" key="4">
    <source>
        <dbReference type="ARBA" id="ARBA00023163"/>
    </source>
</evidence>
<dbReference type="SUPFAM" id="SSF53271">
    <property type="entry name" value="PRTase-like"/>
    <property type="match status" value="1"/>
</dbReference>
<protein>
    <recommendedName>
        <fullName evidence="5">Bifunctional protein PyrR</fullName>
    </recommendedName>
    <domain>
        <recommendedName>
            <fullName evidence="5">Pyrimidine operon regulatory protein</fullName>
        </recommendedName>
    </domain>
    <domain>
        <recommendedName>
            <fullName evidence="5">Uracil phosphoribosyltransferase</fullName>
            <shortName evidence="5">UPRTase</shortName>
            <ecNumber evidence="5">2.4.2.9</ecNumber>
        </recommendedName>
    </domain>
</protein>
<evidence type="ECO:0000256" key="1">
    <source>
        <dbReference type="ARBA" id="ARBA00005565"/>
    </source>
</evidence>
<organism evidence="7 8">
    <name type="scientific">Aedoeadaptatus nemausensis</name>
    <dbReference type="NCBI Taxonomy" id="2582829"/>
    <lineage>
        <taxon>Bacteria</taxon>
        <taxon>Bacillati</taxon>
        <taxon>Bacillota</taxon>
        <taxon>Tissierellia</taxon>
        <taxon>Tissierellales</taxon>
        <taxon>Peptoniphilaceae</taxon>
        <taxon>Aedoeadaptatus</taxon>
    </lineage>
</organism>
<keyword evidence="5 7" id="KW-0328">Glycosyltransferase</keyword>
<accession>A0A6V6Y0G6</accession>
<comment type="function">
    <text evidence="5">Also displays a weak uracil phosphoribosyltransferase activity which is not physiologically significant.</text>
</comment>
<comment type="subunit">
    <text evidence="5">Homodimer and homohexamer; in equilibrium.</text>
</comment>
<dbReference type="Pfam" id="PF00156">
    <property type="entry name" value="Pribosyltran"/>
    <property type="match status" value="1"/>
</dbReference>
<dbReference type="InterPro" id="IPR029057">
    <property type="entry name" value="PRTase-like"/>
</dbReference>
<dbReference type="AlphaFoldDB" id="A0A6V6Y0G6"/>
<gene>
    <name evidence="5" type="primary">pyrR</name>
    <name evidence="7" type="ORF">PEPNEM18_00495</name>
</gene>
<evidence type="ECO:0000256" key="3">
    <source>
        <dbReference type="ARBA" id="ARBA00023015"/>
    </source>
</evidence>
<keyword evidence="2 5" id="KW-0806">Transcription termination</keyword>
<dbReference type="GO" id="GO:0006353">
    <property type="term" value="P:DNA-templated transcription termination"/>
    <property type="evidence" value="ECO:0007669"/>
    <property type="project" value="UniProtKB-UniRule"/>
</dbReference>
<dbReference type="EMBL" id="CAIJCS010000014">
    <property type="protein sequence ID" value="CAC9925226.1"/>
    <property type="molecule type" value="Genomic_DNA"/>
</dbReference>
<keyword evidence="5 7" id="KW-0808">Transferase</keyword>
<sequence>MHKILDELAIKRVIARIANEIIERNKGLDDVVLIGIVTRGEFLAHRLCEKLEEIEGIRVPVYNLNPEFFRDDRRHHEFMLMDFMGNIDDKRVVLVDDVLYTGRTVRAAMDALMVKDRPRSVQLVGLVDRGHRELPIRGDFIGKNVPTSQSEKIVVRLKEHDGEDGVYVAEKGE</sequence>
<evidence type="ECO:0000313" key="7">
    <source>
        <dbReference type="EMBL" id="CAC9925226.1"/>
    </source>
</evidence>